<keyword evidence="5 8" id="KW-0808">Transferase</keyword>
<evidence type="ECO:0000256" key="4">
    <source>
        <dbReference type="ARBA" id="ARBA00022576"/>
    </source>
</evidence>
<comment type="cofactor">
    <cofactor evidence="1 8">
        <name>pyridoxal 5'-phosphate</name>
        <dbReference type="ChEBI" id="CHEBI:597326"/>
    </cofactor>
</comment>
<evidence type="ECO:0000256" key="2">
    <source>
        <dbReference type="ARBA" id="ARBA00005011"/>
    </source>
</evidence>
<dbReference type="GO" id="GO:0000105">
    <property type="term" value="P:L-histidine biosynthetic process"/>
    <property type="evidence" value="ECO:0007669"/>
    <property type="project" value="UniProtKB-UniRule"/>
</dbReference>
<dbReference type="InterPro" id="IPR015424">
    <property type="entry name" value="PyrdxlP-dep_Trfase"/>
</dbReference>
<evidence type="ECO:0000256" key="6">
    <source>
        <dbReference type="ARBA" id="ARBA00022898"/>
    </source>
</evidence>
<comment type="caution">
    <text evidence="10">The sequence shown here is derived from an EMBL/GenBank/DDBJ whole genome shotgun (WGS) entry which is preliminary data.</text>
</comment>
<protein>
    <recommendedName>
        <fullName evidence="8">Histidinol-phosphate aminotransferase</fullName>
        <ecNumber evidence="8">2.6.1.9</ecNumber>
    </recommendedName>
    <alternativeName>
        <fullName evidence="8">Imidazole acetol-phosphate transaminase</fullName>
    </alternativeName>
</protein>
<accession>A0A2T3FRF4</accession>
<dbReference type="Gene3D" id="3.40.640.10">
    <property type="entry name" value="Type I PLP-dependent aspartate aminotransferase-like (Major domain)"/>
    <property type="match status" value="2"/>
</dbReference>
<comment type="pathway">
    <text evidence="2 8">Amino-acid biosynthesis; L-histidine biosynthesis; L-histidine from 5-phospho-alpha-D-ribose 1-diphosphate: step 7/9.</text>
</comment>
<dbReference type="RefSeq" id="WP_107000886.1">
    <property type="nucleotide sequence ID" value="NZ_JAQDNH010000001.1"/>
</dbReference>
<evidence type="ECO:0000256" key="5">
    <source>
        <dbReference type="ARBA" id="ARBA00022679"/>
    </source>
</evidence>
<dbReference type="InterPro" id="IPR004839">
    <property type="entry name" value="Aminotransferase_I/II_large"/>
</dbReference>
<dbReference type="GO" id="GO:0030170">
    <property type="term" value="F:pyridoxal phosphate binding"/>
    <property type="evidence" value="ECO:0007669"/>
    <property type="project" value="InterPro"/>
</dbReference>
<dbReference type="Gene3D" id="3.90.1150.10">
    <property type="entry name" value="Aspartate Aminotransferase, domain 1"/>
    <property type="match status" value="2"/>
</dbReference>
<dbReference type="UniPathway" id="UPA00031">
    <property type="reaction ID" value="UER00012"/>
</dbReference>
<evidence type="ECO:0000256" key="8">
    <source>
        <dbReference type="HAMAP-Rule" id="MF_01023"/>
    </source>
</evidence>
<evidence type="ECO:0000259" key="9">
    <source>
        <dbReference type="Pfam" id="PF00155"/>
    </source>
</evidence>
<dbReference type="Proteomes" id="UP000241048">
    <property type="component" value="Unassembled WGS sequence"/>
</dbReference>
<dbReference type="AlphaFoldDB" id="A0A2T3FRF4"/>
<dbReference type="InterPro" id="IPR015421">
    <property type="entry name" value="PyrdxlP-dep_Trfase_major"/>
</dbReference>
<comment type="subunit">
    <text evidence="3 8">Homodimer.</text>
</comment>
<keyword evidence="6 8" id="KW-0663">Pyridoxal phosphate</keyword>
<feature type="domain" description="Aminotransferase class I/classII large" evidence="9">
    <location>
        <begin position="97"/>
        <end position="389"/>
    </location>
</feature>
<feature type="modified residue" description="N6-(pyridoxal phosphate)lysine" evidence="8">
    <location>
        <position position="254"/>
    </location>
</feature>
<organism evidence="10 11">
    <name type="scientific">Clostridium fessum</name>
    <dbReference type="NCBI Taxonomy" id="2126740"/>
    <lineage>
        <taxon>Bacteria</taxon>
        <taxon>Bacillati</taxon>
        <taxon>Bacillota</taxon>
        <taxon>Clostridia</taxon>
        <taxon>Eubacteriales</taxon>
        <taxon>Clostridiaceae</taxon>
        <taxon>Clostridium</taxon>
    </lineage>
</organism>
<dbReference type="InterPro" id="IPR050106">
    <property type="entry name" value="HistidinolP_aminotransfase"/>
</dbReference>
<dbReference type="HAMAP" id="MF_01023">
    <property type="entry name" value="HisC_aminotrans_2"/>
    <property type="match status" value="1"/>
</dbReference>
<dbReference type="PANTHER" id="PTHR43643">
    <property type="entry name" value="HISTIDINOL-PHOSPHATE AMINOTRANSFERASE 2"/>
    <property type="match status" value="1"/>
</dbReference>
<keyword evidence="11" id="KW-1185">Reference proteome</keyword>
<dbReference type="InterPro" id="IPR001917">
    <property type="entry name" value="Aminotrans_II_pyridoxalP_BS"/>
</dbReference>
<keyword evidence="4 8" id="KW-0032">Aminotransferase</keyword>
<name>A0A2T3FRF4_9CLOT</name>
<evidence type="ECO:0000313" key="11">
    <source>
        <dbReference type="Proteomes" id="UP000241048"/>
    </source>
</evidence>
<comment type="catalytic activity">
    <reaction evidence="7 8">
        <text>L-histidinol phosphate + 2-oxoglutarate = 3-(imidazol-4-yl)-2-oxopropyl phosphate + L-glutamate</text>
        <dbReference type="Rhea" id="RHEA:23744"/>
        <dbReference type="ChEBI" id="CHEBI:16810"/>
        <dbReference type="ChEBI" id="CHEBI:29985"/>
        <dbReference type="ChEBI" id="CHEBI:57766"/>
        <dbReference type="ChEBI" id="CHEBI:57980"/>
        <dbReference type="EC" id="2.6.1.9"/>
    </reaction>
</comment>
<reference evidence="10 11" key="1">
    <citation type="submission" date="2018-03" db="EMBL/GenBank/DDBJ databases">
        <title>Lachnoclostridium SNUG30386 gen.nov., sp.nov., isolated from human faeces.</title>
        <authorList>
            <person name="Seo B."/>
            <person name="Jeon K."/>
            <person name="Ko G."/>
        </authorList>
    </citation>
    <scope>NUCLEOTIDE SEQUENCE [LARGE SCALE GENOMIC DNA]</scope>
    <source>
        <strain evidence="10 11">SNUG30386</strain>
    </source>
</reference>
<evidence type="ECO:0000313" key="10">
    <source>
        <dbReference type="EMBL" id="PST37855.1"/>
    </source>
</evidence>
<keyword evidence="8" id="KW-0368">Histidine biosynthesis</keyword>
<dbReference type="GO" id="GO:0004400">
    <property type="term" value="F:histidinol-phosphate transaminase activity"/>
    <property type="evidence" value="ECO:0007669"/>
    <property type="project" value="UniProtKB-UniRule"/>
</dbReference>
<dbReference type="EMBL" id="PYLO01000002">
    <property type="protein sequence ID" value="PST37855.1"/>
    <property type="molecule type" value="Genomic_DNA"/>
</dbReference>
<keyword evidence="8" id="KW-0028">Amino-acid biosynthesis</keyword>
<evidence type="ECO:0000256" key="7">
    <source>
        <dbReference type="ARBA" id="ARBA00047481"/>
    </source>
</evidence>
<proteinExistence type="inferred from homology"/>
<dbReference type="SUPFAM" id="SSF53383">
    <property type="entry name" value="PLP-dependent transferases"/>
    <property type="match status" value="1"/>
</dbReference>
<evidence type="ECO:0000256" key="1">
    <source>
        <dbReference type="ARBA" id="ARBA00001933"/>
    </source>
</evidence>
<dbReference type="EC" id="2.6.1.9" evidence="8"/>
<evidence type="ECO:0000256" key="3">
    <source>
        <dbReference type="ARBA" id="ARBA00011738"/>
    </source>
</evidence>
<gene>
    <name evidence="8" type="primary">hisC</name>
    <name evidence="10" type="ORF">C7U56_08330</name>
</gene>
<dbReference type="CDD" id="cd00609">
    <property type="entry name" value="AAT_like"/>
    <property type="match status" value="1"/>
</dbReference>
<dbReference type="InterPro" id="IPR015422">
    <property type="entry name" value="PyrdxlP-dep_Trfase_small"/>
</dbReference>
<dbReference type="Pfam" id="PF00155">
    <property type="entry name" value="Aminotran_1_2"/>
    <property type="match status" value="1"/>
</dbReference>
<dbReference type="PROSITE" id="PS00599">
    <property type="entry name" value="AA_TRANSFER_CLASS_2"/>
    <property type="match status" value="1"/>
</dbReference>
<dbReference type="PANTHER" id="PTHR43643:SF3">
    <property type="entry name" value="HISTIDINOL-PHOSPHATE AMINOTRANSFERASE"/>
    <property type="match status" value="1"/>
</dbReference>
<sequence length="402" mass="43963">MSRFLSKASESLLPYTPGEQPQGRKFIKLNTNECPYPPSPKVAEAILAGYEEIAAGCGTAGAAGRAEKADCGCDAGATEAGKMAEKVAQIMPPELANLRLYSDPEERVLIEAIAAHYRVGTNQVIAGNGSDEILGFAFRAFCDSEAPLQFADLTYGFYPALCGLYGIPFRVVPLEEDFTLNIEPYKNCGNNVIIANPNAPTGMNLPLSAIEEVAASNPDRVVMVDEAYVDFGGESCVSLLPKYENLVIIQTFSKSRSLAGARVGFAIANPELIADMNRIKYSFNPYNVNRLSILAGAAAMRDWDYTKECTGRICKTREKTTEALRALGFTVLDSKTNFIFAKSGDMPGKVYFDGLREAGILVRRWDSERIKDYVRISIGSEEEMETFVKETEKLVEAARKGR</sequence>
<dbReference type="InterPro" id="IPR005861">
    <property type="entry name" value="HisP_aminotrans"/>
</dbReference>
<comment type="similarity">
    <text evidence="8">Belongs to the class-II pyridoxal-phosphate-dependent aminotransferase family. Histidinol-phosphate aminotransferase subfamily.</text>
</comment>